<proteinExistence type="predicted"/>
<organism evidence="1 2">
    <name type="scientific">Ancylomarina euxinus</name>
    <dbReference type="NCBI Taxonomy" id="2283627"/>
    <lineage>
        <taxon>Bacteria</taxon>
        <taxon>Pseudomonadati</taxon>
        <taxon>Bacteroidota</taxon>
        <taxon>Bacteroidia</taxon>
        <taxon>Marinilabiliales</taxon>
        <taxon>Marinifilaceae</taxon>
        <taxon>Ancylomarina</taxon>
    </lineage>
</organism>
<keyword evidence="2" id="KW-1185">Reference proteome</keyword>
<sequence length="342" mass="39148">MRKIYYLLAISLIVLGFSSCDEEADLSDISVLSVEESNQDDLDKWIIDNYTTPYNIEVKWRWDDNEVANDFWVTPPQKKQAQEFLEAMLEIWIKPYKEETAGNPFLETFIPKIIVLVGTPQYNKDGTITLGLAEGGRKVTVFDIDKFDITDRSSVIRAFHTMHHEFAHVLHQTTFYSLDFKSITKGDYTGNWKDVNVSDANLKGYITSYSMLNENEDFVELVAAILTTVDNSNTPIEYTVPEKDANGLIIKALSAWTKKEYIKVTTITMTAWEYRLYMLGITYNATADLKYTQVAGSPEGLDKINRKLQIVTNYFKTVWGVDLFSLQKRIDSATEALIVKNK</sequence>
<dbReference type="Gene3D" id="3.40.390.70">
    <property type="match status" value="1"/>
</dbReference>
<evidence type="ECO:0000313" key="1">
    <source>
        <dbReference type="EMBL" id="RRG20708.1"/>
    </source>
</evidence>
<dbReference type="OrthoDB" id="1113652at2"/>
<protein>
    <recommendedName>
        <fullName evidence="3">Substrate import-associated zinc metallohydrolase lipoprotein</fullName>
    </recommendedName>
</protein>
<accession>A0A425XZJ8</accession>
<dbReference type="RefSeq" id="WP_125031111.1">
    <property type="nucleotide sequence ID" value="NZ_JAPXVP010000010.1"/>
</dbReference>
<dbReference type="Pfam" id="PF15890">
    <property type="entry name" value="Peptidase_Mx1"/>
    <property type="match status" value="1"/>
</dbReference>
<reference evidence="1 2" key="1">
    <citation type="submission" date="2018-07" db="EMBL/GenBank/DDBJ databases">
        <title>Draft genome sequence of Ancylomarina sp. M1P.</title>
        <authorList>
            <person name="Yadav S."/>
            <person name="Villanueva L."/>
            <person name="Damste J.S.S."/>
        </authorList>
    </citation>
    <scope>NUCLEOTIDE SEQUENCE [LARGE SCALE GENOMIC DNA]</scope>
    <source>
        <strain evidence="1 2">M1P</strain>
    </source>
</reference>
<gene>
    <name evidence="1" type="ORF">DWB61_11890</name>
</gene>
<evidence type="ECO:0008006" key="3">
    <source>
        <dbReference type="Google" id="ProtNLM"/>
    </source>
</evidence>
<dbReference type="InterPro" id="IPR030890">
    <property type="entry name" value="LP_HExxH_w_TonB"/>
</dbReference>
<dbReference type="EMBL" id="QQWG01000011">
    <property type="protein sequence ID" value="RRG20708.1"/>
    <property type="molecule type" value="Genomic_DNA"/>
</dbReference>
<dbReference type="SUPFAM" id="SSF55486">
    <property type="entry name" value="Metalloproteases ('zincins'), catalytic domain"/>
    <property type="match status" value="1"/>
</dbReference>
<dbReference type="AlphaFoldDB" id="A0A425XZJ8"/>
<evidence type="ECO:0000313" key="2">
    <source>
        <dbReference type="Proteomes" id="UP000285794"/>
    </source>
</evidence>
<dbReference type="Proteomes" id="UP000285794">
    <property type="component" value="Unassembled WGS sequence"/>
</dbReference>
<dbReference type="PROSITE" id="PS51257">
    <property type="entry name" value="PROKAR_LIPOPROTEIN"/>
    <property type="match status" value="1"/>
</dbReference>
<name>A0A425XZJ8_9BACT</name>
<dbReference type="NCBIfam" id="TIGR04549">
    <property type="entry name" value="LP_HExxH_w_tonB"/>
    <property type="match status" value="1"/>
</dbReference>
<comment type="caution">
    <text evidence="1">The sequence shown here is derived from an EMBL/GenBank/DDBJ whole genome shotgun (WGS) entry which is preliminary data.</text>
</comment>